<sequence>MTAKDLTQRVASKAQAASAGRAPAKQAAASAAPTLAQFVESMHGEIARALPDHVSPDRIARIALTELRKVRHLAECTQASFGGALMTCAQLGLEPGGALGEAYLLPFFNKERRAYEVQLIIGYQGMIRLFWQHPLAAGLDAQTVYEADEFEYAYGLDPVLRHVPSMAADRGRPVAYYAVARLKNGGSAFVVLSPGDVERVRQRSKAKSSGPWRTDYDAMARKTAIRQLFKLLPKSTELAHAVAHDGTVRRDLSAEGIDAAPDYIEGETVDADEAEGDEAGDGSGGE</sequence>
<proteinExistence type="predicted"/>
<dbReference type="GO" id="GO:0006259">
    <property type="term" value="P:DNA metabolic process"/>
    <property type="evidence" value="ECO:0007669"/>
    <property type="project" value="InterPro"/>
</dbReference>
<dbReference type="GO" id="GO:0003677">
    <property type="term" value="F:DNA binding"/>
    <property type="evidence" value="ECO:0007669"/>
    <property type="project" value="InterPro"/>
</dbReference>
<dbReference type="NCBIfam" id="TIGR00616">
    <property type="entry name" value="rect"/>
    <property type="match status" value="1"/>
</dbReference>
<keyword evidence="3" id="KW-1185">Reference proteome</keyword>
<dbReference type="AlphaFoldDB" id="A0A1V0TT08"/>
<dbReference type="Proteomes" id="UP000192726">
    <property type="component" value="Chromosome"/>
</dbReference>
<name>A0A1V0TT08_9ACTN</name>
<evidence type="ECO:0008006" key="4">
    <source>
        <dbReference type="Google" id="ProtNLM"/>
    </source>
</evidence>
<dbReference type="InterPro" id="IPR004590">
    <property type="entry name" value="ssDNA_annealing_RecT"/>
</dbReference>
<evidence type="ECO:0000256" key="1">
    <source>
        <dbReference type="SAM" id="MobiDB-lite"/>
    </source>
</evidence>
<organism evidence="2 3">
    <name type="scientific">Streptomyces gilvosporeus</name>
    <dbReference type="NCBI Taxonomy" id="553510"/>
    <lineage>
        <taxon>Bacteria</taxon>
        <taxon>Bacillati</taxon>
        <taxon>Actinomycetota</taxon>
        <taxon>Actinomycetes</taxon>
        <taxon>Kitasatosporales</taxon>
        <taxon>Streptomycetaceae</taxon>
        <taxon>Streptomyces</taxon>
    </lineage>
</organism>
<dbReference type="OrthoDB" id="5124088at2"/>
<evidence type="ECO:0000313" key="2">
    <source>
        <dbReference type="EMBL" id="ARF55980.1"/>
    </source>
</evidence>
<dbReference type="Pfam" id="PF03837">
    <property type="entry name" value="RecT"/>
    <property type="match status" value="1"/>
</dbReference>
<dbReference type="KEGG" id="sgv:B1H19_18915"/>
<feature type="compositionally biased region" description="Acidic residues" evidence="1">
    <location>
        <begin position="264"/>
        <end position="280"/>
    </location>
</feature>
<dbReference type="EMBL" id="CP020569">
    <property type="protein sequence ID" value="ARF55980.1"/>
    <property type="molecule type" value="Genomic_DNA"/>
</dbReference>
<dbReference type="InterPro" id="IPR018330">
    <property type="entry name" value="RecT_fam"/>
</dbReference>
<accession>A0A1V0TT08</accession>
<gene>
    <name evidence="2" type="ORF">B1H19_18915</name>
</gene>
<dbReference type="NCBIfam" id="NF007351">
    <property type="entry name" value="PRK09846.1"/>
    <property type="match status" value="1"/>
</dbReference>
<evidence type="ECO:0000313" key="3">
    <source>
        <dbReference type="Proteomes" id="UP000192726"/>
    </source>
</evidence>
<feature type="region of interest" description="Disordered" evidence="1">
    <location>
        <begin position="254"/>
        <end position="286"/>
    </location>
</feature>
<dbReference type="RefSeq" id="WP_083105835.1">
    <property type="nucleotide sequence ID" value="NZ_CP020569.1"/>
</dbReference>
<protein>
    <recommendedName>
        <fullName evidence="4">Recombinase RecT</fullName>
    </recommendedName>
</protein>
<reference evidence="2 3" key="1">
    <citation type="submission" date="2017-04" db="EMBL/GenBank/DDBJ databases">
        <title>Complete Genome Sequence of Streptomyces gilvosporeus F607, a Capable Producer of Natamycin.</title>
        <authorList>
            <person name="Zong G."/>
            <person name="Zhong C."/>
            <person name="Fu J."/>
            <person name="Qin R."/>
            <person name="Cao G."/>
        </authorList>
    </citation>
    <scope>NUCLEOTIDE SEQUENCE [LARGE SCALE GENOMIC DNA]</scope>
    <source>
        <strain evidence="2 3">F607</strain>
    </source>
</reference>
<dbReference type="STRING" id="553510.B1H19_18915"/>